<dbReference type="GO" id="GO:0008236">
    <property type="term" value="F:serine-type peptidase activity"/>
    <property type="evidence" value="ECO:0007669"/>
    <property type="project" value="InterPro"/>
</dbReference>
<dbReference type="RefSeq" id="XP_018186207.1">
    <property type="nucleotide sequence ID" value="XM_018336243.1"/>
</dbReference>
<accession>A0A165AKT8</accession>
<evidence type="ECO:0000313" key="4">
    <source>
        <dbReference type="Proteomes" id="UP000076632"/>
    </source>
</evidence>
<dbReference type="Gene3D" id="3.40.50.1820">
    <property type="entry name" value="alpha/beta hydrolase"/>
    <property type="match status" value="1"/>
</dbReference>
<dbReference type="EMBL" id="KV407462">
    <property type="protein sequence ID" value="KZF20652.1"/>
    <property type="molecule type" value="Genomic_DNA"/>
</dbReference>
<dbReference type="InterPro" id="IPR029058">
    <property type="entry name" value="AB_hydrolase_fold"/>
</dbReference>
<dbReference type="PANTHER" id="PTHR43037">
    <property type="entry name" value="UNNAMED PRODUCT-RELATED"/>
    <property type="match status" value="1"/>
</dbReference>
<organism evidence="3 4">
    <name type="scientific">Xylona heveae (strain CBS 132557 / TC161)</name>
    <dbReference type="NCBI Taxonomy" id="1328760"/>
    <lineage>
        <taxon>Eukaryota</taxon>
        <taxon>Fungi</taxon>
        <taxon>Dikarya</taxon>
        <taxon>Ascomycota</taxon>
        <taxon>Pezizomycotina</taxon>
        <taxon>Xylonomycetes</taxon>
        <taxon>Xylonales</taxon>
        <taxon>Xylonaceae</taxon>
        <taxon>Xylona</taxon>
    </lineage>
</organism>
<evidence type="ECO:0000259" key="2">
    <source>
        <dbReference type="Pfam" id="PF00326"/>
    </source>
</evidence>
<keyword evidence="1" id="KW-0732">Signal</keyword>
<reference evidence="3 4" key="1">
    <citation type="journal article" date="2016" name="Fungal Biol.">
        <title>The genome of Xylona heveae provides a window into fungal endophytism.</title>
        <authorList>
            <person name="Gazis R."/>
            <person name="Kuo A."/>
            <person name="Riley R."/>
            <person name="LaButti K."/>
            <person name="Lipzen A."/>
            <person name="Lin J."/>
            <person name="Amirebrahimi M."/>
            <person name="Hesse C.N."/>
            <person name="Spatafora J.W."/>
            <person name="Henrissat B."/>
            <person name="Hainaut M."/>
            <person name="Grigoriev I.V."/>
            <person name="Hibbett D.S."/>
        </authorList>
    </citation>
    <scope>NUCLEOTIDE SEQUENCE [LARGE SCALE GENOMIC DNA]</scope>
    <source>
        <strain evidence="3 4">TC161</strain>
    </source>
</reference>
<evidence type="ECO:0000256" key="1">
    <source>
        <dbReference type="ARBA" id="ARBA00022729"/>
    </source>
</evidence>
<dbReference type="InParanoid" id="A0A165AKT8"/>
<dbReference type="InterPro" id="IPR001375">
    <property type="entry name" value="Peptidase_S9_cat"/>
</dbReference>
<gene>
    <name evidence="3" type="ORF">L228DRAFT_284603</name>
</gene>
<evidence type="ECO:0000313" key="3">
    <source>
        <dbReference type="EMBL" id="KZF20652.1"/>
    </source>
</evidence>
<dbReference type="InterPro" id="IPR050955">
    <property type="entry name" value="Plant_Biomass_Hydrol_Est"/>
</dbReference>
<dbReference type="Proteomes" id="UP000076632">
    <property type="component" value="Unassembled WGS sequence"/>
</dbReference>
<dbReference type="AlphaFoldDB" id="A0A165AKT8"/>
<dbReference type="STRING" id="1328760.A0A165AKT8"/>
<dbReference type="GO" id="GO:0006508">
    <property type="term" value="P:proteolysis"/>
    <property type="evidence" value="ECO:0007669"/>
    <property type="project" value="InterPro"/>
</dbReference>
<sequence>MAEASWGADPLELYGGFRSLSYKKERKFRSSLAYNGTTSWFNFSAVCIIDDPIKLRVISHIGFPNVDWILLQNVYGWAAHQYQAWARGTLNVHSQSREFVILNIQNILELWVDDEHYFGGDYYGYERAPIVLSLNPGPHRIDVRLIYDVRLMGGISNPTMTLILDAEISAGDLAVVADHLLAPDVVDDKLSSHLVSVTLRNESPYWLTVQCVESMTSSLQISLRERSPFRLAPGQSRPLAFEIHFNGPLEKDLSFRIAYLKGSERAILKSSPITHKLSHISRLDPHRITFSHPSGIVSYAIVRAPNYQLNCSQRRSASLPLILSLHGAGVDIAKSEFSHVFDNLSDICAWLVMPSGVTTWSGDDWHAWGLADAEAAIGALSSWIVSVSWNGSGVDVSRWLVNGHSNGGQGTWHVLTHRPDNIVAAAPLSGYTSIENYVPYQFWHAADPRLMALISSALSSYKHERLLANLKGIPIMQQHGGQDDNVPAYHSRLMRQLLEEHRWFSSYIELSREGHWFEGIMTTPALKEFYQHYLHPSHTSHLSPGNFSITVADPGDMGSRHGFRVEQLQTIGKFGHIKVDLRLVDQLLIIRTTNIRRFRFTPKGSGLEEAEFIIDDQSLHINTGLCGDGGDSYLWFLRKDNSPWTFSCSPNWTSRERRPRQMGGLHAIMRARQRFRISSHSPTTYKIGLQISRNLFQYFGADTELGEFGFETWTENGNLIRVAMGVDRFPKLNTYPLRLREGKYFSIQFEKREIMYLLEEGMGAIFLLPSGNDTLELVIWGFDEDGLRRASRLFPTLTGVGQPDFIFLSRECSYNGLDGILAAGFFGNEWEISTESYFK</sequence>
<proteinExistence type="predicted"/>
<name>A0A165AKT8_XYLHT</name>
<dbReference type="GeneID" id="28901380"/>
<dbReference type="Pfam" id="PF00326">
    <property type="entry name" value="Peptidase_S9"/>
    <property type="match status" value="1"/>
</dbReference>
<keyword evidence="4" id="KW-1185">Reference proteome</keyword>
<feature type="domain" description="Peptidase S9 prolyl oligopeptidase catalytic" evidence="2">
    <location>
        <begin position="393"/>
        <end position="518"/>
    </location>
</feature>
<dbReference type="SUPFAM" id="SSF53474">
    <property type="entry name" value="alpha/beta-Hydrolases"/>
    <property type="match status" value="1"/>
</dbReference>
<protein>
    <submittedName>
        <fullName evidence="3">Alpha/beta-hydrolase</fullName>
    </submittedName>
</protein>
<dbReference type="PANTHER" id="PTHR43037:SF4">
    <property type="entry name" value="PEPTIDASE S9 PROLYL OLIGOPEPTIDASE CATALYTIC DOMAIN-CONTAINING PROTEIN"/>
    <property type="match status" value="1"/>
</dbReference>
<dbReference type="OMA" id="HAREQHF"/>
<dbReference type="OrthoDB" id="449091at2759"/>
<keyword evidence="3" id="KW-0378">Hydrolase</keyword>